<dbReference type="EMBL" id="JFYZ01000008">
    <property type="protein sequence ID" value="EZP82483.1"/>
    <property type="molecule type" value="Genomic_DNA"/>
</dbReference>
<reference evidence="1 2" key="1">
    <citation type="submission" date="2014-03" db="EMBL/GenBank/DDBJ databases">
        <title>Whole genome sequence of Novosphingobium resinovorum KF1.</title>
        <authorList>
            <person name="Gan H.M."/>
            <person name="Gan H.Y."/>
            <person name="Chew T.H."/>
            <person name="Savka M.A."/>
        </authorList>
    </citation>
    <scope>NUCLEOTIDE SEQUENCE [LARGE SCALE GENOMIC DNA]</scope>
    <source>
        <strain evidence="1 2">KF1</strain>
    </source>
</reference>
<evidence type="ECO:0000313" key="1">
    <source>
        <dbReference type="EMBL" id="EZP82483.1"/>
    </source>
</evidence>
<dbReference type="PATRIC" id="fig|158500.4.peg.2017"/>
<dbReference type="Proteomes" id="UP000024329">
    <property type="component" value="Unassembled WGS sequence"/>
</dbReference>
<gene>
    <name evidence="1" type="ORF">BV97_01980</name>
</gene>
<dbReference type="eggNOG" id="ENOG5034ASR">
    <property type="taxonomic scope" value="Bacteria"/>
</dbReference>
<dbReference type="RefSeq" id="WP_036525469.1">
    <property type="nucleotide sequence ID" value="NZ_JFYZ01000008.1"/>
</dbReference>
<proteinExistence type="predicted"/>
<evidence type="ECO:0000313" key="2">
    <source>
        <dbReference type="Proteomes" id="UP000024329"/>
    </source>
</evidence>
<comment type="caution">
    <text evidence="1">The sequence shown here is derived from an EMBL/GenBank/DDBJ whole genome shotgun (WGS) entry which is preliminary data.</text>
</comment>
<sequence length="102" mass="11260">MSRHWITVRAPKATGTQATIGYDPPLRTYFLQAFEDPETDEPNLWIGTRPEEFPDLAGLIAAARAEGCVLDGLTDEDIDDMAREAATPSPSSLVERCGWPLR</sequence>
<accession>A0A031K0D3</accession>
<name>A0A031K0D3_9SPHN</name>
<dbReference type="AlphaFoldDB" id="A0A031K0D3"/>
<protein>
    <submittedName>
        <fullName evidence="1">Uncharacterized protein</fullName>
    </submittedName>
</protein>
<organism evidence="1 2">
    <name type="scientific">Novosphingobium resinovorum</name>
    <dbReference type="NCBI Taxonomy" id="158500"/>
    <lineage>
        <taxon>Bacteria</taxon>
        <taxon>Pseudomonadati</taxon>
        <taxon>Pseudomonadota</taxon>
        <taxon>Alphaproteobacteria</taxon>
        <taxon>Sphingomonadales</taxon>
        <taxon>Sphingomonadaceae</taxon>
        <taxon>Novosphingobium</taxon>
    </lineage>
</organism>